<proteinExistence type="inferred from homology"/>
<dbReference type="EMBL" id="HBGK01023124">
    <property type="protein sequence ID" value="CAD9283023.1"/>
    <property type="molecule type" value="Transcribed_RNA"/>
</dbReference>
<dbReference type="GO" id="GO:0016757">
    <property type="term" value="F:glycosyltransferase activity"/>
    <property type="evidence" value="ECO:0007669"/>
    <property type="project" value="InterPro"/>
</dbReference>
<comment type="similarity">
    <text evidence="1">Belongs to the glycosyltransferase 47 family.</text>
</comment>
<dbReference type="EMBL" id="HBGK01023123">
    <property type="protein sequence ID" value="CAD9283022.1"/>
    <property type="molecule type" value="Transcribed_RNA"/>
</dbReference>
<gene>
    <name evidence="4" type="ORF">GOCE00092_LOCUS11934</name>
    <name evidence="5" type="ORF">GOCE00092_LOCUS11935</name>
</gene>
<dbReference type="AlphaFoldDB" id="A0A6U5KUZ3"/>
<sequence length="463" mass="52222">MMTTIKATPGAAENNSPPTTAMYRRVVHVMCMFSLGIVAWSGFSLVQTDGKNRLLRGEGLGLEEATHNRDTVACSAARRHTQAVLENLPFRFYMYTDDRLTQKALIEDILHGPRGNDSEGKLAANVKRDADAEILVLQTLENHPMRVYKPKDADLFIVPLSAAAVVTRGKGKGHPLARKRFKEGFEALFENPIWKQTYGHRHLLLGLAAQIYAPHTAKQLEDFGLSQYYPLLENATIAKDFDSFASKELAESNVAPDFTEYFEQVGHPISKSTFSIGLLPAQDIPYIEASYDKWRQSSNFIFYWTKTFFVRESTPIRVAPLDEKVIKGLPKSSIGNNAEYEEWATNFKDSKYCLVIRGDTPHSHALLRSVKVGCIPVVISDTYPTYAPPFKSSLEMQDFTFTISEREFMKNPLKALKKLEQIPEDQIRDKIEALAFVQRVTLPDHPESLFVPSMLREALEAIV</sequence>
<dbReference type="InterPro" id="IPR004263">
    <property type="entry name" value="Exostosin"/>
</dbReference>
<evidence type="ECO:0000259" key="3">
    <source>
        <dbReference type="Pfam" id="PF03016"/>
    </source>
</evidence>
<protein>
    <recommendedName>
        <fullName evidence="3">Exostosin GT47 domain-containing protein</fullName>
    </recommendedName>
</protein>
<keyword evidence="2" id="KW-0472">Membrane</keyword>
<feature type="domain" description="Exostosin GT47" evidence="3">
    <location>
        <begin position="90"/>
        <end position="412"/>
    </location>
</feature>
<evidence type="ECO:0000313" key="4">
    <source>
        <dbReference type="EMBL" id="CAD9283022.1"/>
    </source>
</evidence>
<dbReference type="InterPro" id="IPR040911">
    <property type="entry name" value="Exostosin_GT47"/>
</dbReference>
<keyword evidence="2" id="KW-0812">Transmembrane</keyword>
<evidence type="ECO:0000256" key="1">
    <source>
        <dbReference type="ARBA" id="ARBA00010271"/>
    </source>
</evidence>
<dbReference type="PANTHER" id="PTHR11062">
    <property type="entry name" value="EXOSTOSIN HEPARAN SULFATE GLYCOSYLTRANSFERASE -RELATED"/>
    <property type="match status" value="1"/>
</dbReference>
<accession>A0A6U5KUZ3</accession>
<organism evidence="5">
    <name type="scientific">Grammatophora oceanica</name>
    <dbReference type="NCBI Taxonomy" id="210454"/>
    <lineage>
        <taxon>Eukaryota</taxon>
        <taxon>Sar</taxon>
        <taxon>Stramenopiles</taxon>
        <taxon>Ochrophyta</taxon>
        <taxon>Bacillariophyta</taxon>
        <taxon>Fragilariophyceae</taxon>
        <taxon>Fragilariophycidae</taxon>
        <taxon>Rhabdonematales</taxon>
        <taxon>Grammatophoraceae</taxon>
        <taxon>Grammatophora</taxon>
    </lineage>
</organism>
<name>A0A6U5KUZ3_9STRA</name>
<reference evidence="5" key="1">
    <citation type="submission" date="2021-01" db="EMBL/GenBank/DDBJ databases">
        <authorList>
            <person name="Corre E."/>
            <person name="Pelletier E."/>
            <person name="Niang G."/>
            <person name="Scheremetjew M."/>
            <person name="Finn R."/>
            <person name="Kale V."/>
            <person name="Holt S."/>
            <person name="Cochrane G."/>
            <person name="Meng A."/>
            <person name="Brown T."/>
            <person name="Cohen L."/>
        </authorList>
    </citation>
    <scope>NUCLEOTIDE SEQUENCE</scope>
    <source>
        <strain evidence="5">CCMP 410</strain>
    </source>
</reference>
<dbReference type="Pfam" id="PF03016">
    <property type="entry name" value="Exostosin_GT47"/>
    <property type="match status" value="1"/>
</dbReference>
<keyword evidence="2" id="KW-1133">Transmembrane helix</keyword>
<feature type="transmembrane region" description="Helical" evidence="2">
    <location>
        <begin position="26"/>
        <end position="46"/>
    </location>
</feature>
<evidence type="ECO:0000256" key="2">
    <source>
        <dbReference type="SAM" id="Phobius"/>
    </source>
</evidence>
<evidence type="ECO:0000313" key="5">
    <source>
        <dbReference type="EMBL" id="CAD9283023.1"/>
    </source>
</evidence>